<evidence type="ECO:0000313" key="2">
    <source>
        <dbReference type="Proteomes" id="UP000033636"/>
    </source>
</evidence>
<gene>
    <name evidence="1" type="ORF">TU35_000935</name>
</gene>
<organism evidence="1 2">
    <name type="scientific">Thermoproteus sp. AZ2</name>
    <dbReference type="NCBI Taxonomy" id="1609232"/>
    <lineage>
        <taxon>Archaea</taxon>
        <taxon>Thermoproteota</taxon>
        <taxon>Thermoprotei</taxon>
        <taxon>Thermoproteales</taxon>
        <taxon>Thermoproteaceae</taxon>
        <taxon>Thermoproteus</taxon>
    </lineage>
</organism>
<accession>A0ACC6UYB7</accession>
<comment type="caution">
    <text evidence="1">The sequence shown here is derived from an EMBL/GenBank/DDBJ whole genome shotgun (WGS) entry which is preliminary data.</text>
</comment>
<proteinExistence type="predicted"/>
<dbReference type="Proteomes" id="UP000033636">
    <property type="component" value="Unassembled WGS sequence"/>
</dbReference>
<protein>
    <submittedName>
        <fullName evidence="1">DNA-binding protein</fullName>
    </submittedName>
</protein>
<evidence type="ECO:0000313" key="1">
    <source>
        <dbReference type="EMBL" id="MFB6489807.1"/>
    </source>
</evidence>
<keyword evidence="1" id="KW-0238">DNA-binding</keyword>
<dbReference type="EMBL" id="JZWT02000002">
    <property type="protein sequence ID" value="MFB6489807.1"/>
    <property type="molecule type" value="Genomic_DNA"/>
</dbReference>
<reference evidence="1" key="1">
    <citation type="submission" date="2024-07" db="EMBL/GenBank/DDBJ databases">
        <title>Metagenome and Metagenome-Assembled Genomes of Archaea from a hot spring from the geothermal field of Los Azufres, Mexico.</title>
        <authorList>
            <person name="Marin-Paredes R."/>
            <person name="Martinez-Romero E."/>
            <person name="Servin-Garciduenas L.E."/>
        </authorList>
    </citation>
    <scope>NUCLEOTIDE SEQUENCE</scope>
</reference>
<sequence>MAEEGEANDEELEKLRQRKIEELQKQAEERRKAEELAAQRRLALKRILTPEALQRLDNLRVVRPDLVAALEQQLIALAASGRVRLPIDDETLKQILAEIYQRSRREYRFRF</sequence>
<name>A0ACC6UYB7_9CREN</name>